<sequence length="80" mass="8727">MLCYGFSVASMPRVMLGPFRVGTVVQALQSLLIYSSSHVCGHGLTGVRTFAGLDFWGVVFWTVVVGSFWIPAASREELET</sequence>
<feature type="transmembrane region" description="Helical" evidence="1">
    <location>
        <begin position="55"/>
        <end position="74"/>
    </location>
</feature>
<keyword evidence="1" id="KW-0472">Membrane</keyword>
<keyword evidence="1" id="KW-0812">Transmembrane</keyword>
<protein>
    <submittedName>
        <fullName evidence="2">Uncharacterized protein</fullName>
    </submittedName>
</protein>
<reference evidence="2" key="2">
    <citation type="journal article" date="2015" name="Data Brief">
        <title>Shoot transcriptome of the giant reed, Arundo donax.</title>
        <authorList>
            <person name="Barrero R.A."/>
            <person name="Guerrero F.D."/>
            <person name="Moolhuijzen P."/>
            <person name="Goolsby J.A."/>
            <person name="Tidwell J."/>
            <person name="Bellgard S.E."/>
            <person name="Bellgard M.I."/>
        </authorList>
    </citation>
    <scope>NUCLEOTIDE SEQUENCE</scope>
    <source>
        <tissue evidence="2">Shoot tissue taken approximately 20 cm above the soil surface</tissue>
    </source>
</reference>
<keyword evidence="1" id="KW-1133">Transmembrane helix</keyword>
<accession>A0A0A9BZC8</accession>
<dbReference type="EMBL" id="GBRH01229249">
    <property type="protein sequence ID" value="JAD68646.1"/>
    <property type="molecule type" value="Transcribed_RNA"/>
</dbReference>
<dbReference type="AlphaFoldDB" id="A0A0A9BZC8"/>
<organism evidence="2">
    <name type="scientific">Arundo donax</name>
    <name type="common">Giant reed</name>
    <name type="synonym">Donax arundinaceus</name>
    <dbReference type="NCBI Taxonomy" id="35708"/>
    <lineage>
        <taxon>Eukaryota</taxon>
        <taxon>Viridiplantae</taxon>
        <taxon>Streptophyta</taxon>
        <taxon>Embryophyta</taxon>
        <taxon>Tracheophyta</taxon>
        <taxon>Spermatophyta</taxon>
        <taxon>Magnoliopsida</taxon>
        <taxon>Liliopsida</taxon>
        <taxon>Poales</taxon>
        <taxon>Poaceae</taxon>
        <taxon>PACMAD clade</taxon>
        <taxon>Arundinoideae</taxon>
        <taxon>Arundineae</taxon>
        <taxon>Arundo</taxon>
    </lineage>
</organism>
<evidence type="ECO:0000256" key="1">
    <source>
        <dbReference type="SAM" id="Phobius"/>
    </source>
</evidence>
<reference evidence="2" key="1">
    <citation type="submission" date="2014-09" db="EMBL/GenBank/DDBJ databases">
        <authorList>
            <person name="Magalhaes I.L.F."/>
            <person name="Oliveira U."/>
            <person name="Santos F.R."/>
            <person name="Vidigal T.H.D.A."/>
            <person name="Brescovit A.D."/>
            <person name="Santos A.J."/>
        </authorList>
    </citation>
    <scope>NUCLEOTIDE SEQUENCE</scope>
    <source>
        <tissue evidence="2">Shoot tissue taken approximately 20 cm above the soil surface</tissue>
    </source>
</reference>
<name>A0A0A9BZC8_ARUDO</name>
<evidence type="ECO:0000313" key="2">
    <source>
        <dbReference type="EMBL" id="JAD68646.1"/>
    </source>
</evidence>
<proteinExistence type="predicted"/>